<feature type="transmembrane region" description="Helical" evidence="1">
    <location>
        <begin position="39"/>
        <end position="60"/>
    </location>
</feature>
<dbReference type="EMBL" id="JMQP01000002">
    <property type="protein sequence ID" value="KIS35822.1"/>
    <property type="molecule type" value="Genomic_DNA"/>
</dbReference>
<dbReference type="AlphaFoldDB" id="A0A0D0IC13"/>
<dbReference type="PANTHER" id="PTHR30336">
    <property type="entry name" value="INNER MEMBRANE PROTEIN, PROBABLE PERMEASE"/>
    <property type="match status" value="1"/>
</dbReference>
<dbReference type="InterPro" id="IPR051599">
    <property type="entry name" value="Cell_Envelope_Assoc"/>
</dbReference>
<dbReference type="InterPro" id="IPR003848">
    <property type="entry name" value="DUF218"/>
</dbReference>
<feature type="transmembrane region" description="Helical" evidence="1">
    <location>
        <begin position="12"/>
        <end position="32"/>
    </location>
</feature>
<evidence type="ECO:0000259" key="2">
    <source>
        <dbReference type="Pfam" id="PF02698"/>
    </source>
</evidence>
<dbReference type="Gene3D" id="3.40.50.620">
    <property type="entry name" value="HUPs"/>
    <property type="match status" value="1"/>
</dbReference>
<feature type="domain" description="DUF218" evidence="2">
    <location>
        <begin position="78"/>
        <end position="239"/>
    </location>
</feature>
<evidence type="ECO:0000313" key="4">
    <source>
        <dbReference type="Proteomes" id="UP000050700"/>
    </source>
</evidence>
<comment type="caution">
    <text evidence="3">The sequence shown here is derived from an EMBL/GenBank/DDBJ whole genome shotgun (WGS) entry which is preliminary data.</text>
</comment>
<keyword evidence="1" id="KW-0812">Transmembrane</keyword>
<dbReference type="PATRIC" id="fig|727.582.peg.1315"/>
<dbReference type="InterPro" id="IPR014729">
    <property type="entry name" value="Rossmann-like_a/b/a_fold"/>
</dbReference>
<name>A0A0D0IC13_HAEIF</name>
<reference evidence="3 4" key="1">
    <citation type="submission" date="2014-05" db="EMBL/GenBank/DDBJ databases">
        <title>Methylome analysis of the phasevarions of Haemophilus influenzae.</title>
        <authorList>
            <person name="Atack J.M."/>
            <person name="Fox K.L."/>
            <person name="Power P.M."/>
            <person name="Clark T."/>
            <person name="Jurcisek J."/>
            <person name="Korlach J."/>
            <person name="Bakaletz L.O."/>
            <person name="Jennings M.P."/>
        </authorList>
    </citation>
    <scope>NUCLEOTIDE SEQUENCE [LARGE SCALE GENOMIC DNA]</scope>
    <source>
        <strain evidence="3 4">1209</strain>
    </source>
</reference>
<proteinExistence type="predicted"/>
<keyword evidence="1" id="KW-0472">Membrane</keyword>
<evidence type="ECO:0000256" key="1">
    <source>
        <dbReference type="SAM" id="Phobius"/>
    </source>
</evidence>
<protein>
    <recommendedName>
        <fullName evidence="2">DUF218 domain-containing protein</fullName>
    </recommendedName>
</protein>
<dbReference type="Pfam" id="PF02698">
    <property type="entry name" value="DUF218"/>
    <property type="match status" value="1"/>
</dbReference>
<sequence>MLELGKLLTALIAPPLNTFVLLIIATILYRVHFKKLAKFIVLISFTWLYIMSAPFTGLLLTDNDDIPALTLDEYKQAQAIVILGGGSYPTKELYAETASGAPQLERLRYAAFLQKETGLPILTTGYSLIGISEGDLMAKELNQFFNVPTQWIENKARNTEENASFTKNILIKDHIQKIILVTNQWHMKRAKYLFEKQGFDVLPAAAASYGSKGNLSAKSFIPDLGALNSNMVLLKEWIGYWKAHYVK</sequence>
<organism evidence="3 4">
    <name type="scientific">Haemophilus influenzae</name>
    <dbReference type="NCBI Taxonomy" id="727"/>
    <lineage>
        <taxon>Bacteria</taxon>
        <taxon>Pseudomonadati</taxon>
        <taxon>Pseudomonadota</taxon>
        <taxon>Gammaproteobacteria</taxon>
        <taxon>Pasteurellales</taxon>
        <taxon>Pasteurellaceae</taxon>
        <taxon>Haemophilus</taxon>
    </lineage>
</organism>
<dbReference type="Proteomes" id="UP000050700">
    <property type="component" value="Unassembled WGS sequence"/>
</dbReference>
<dbReference type="RefSeq" id="WP_005664876.1">
    <property type="nucleotide sequence ID" value="NZ_AP018781.1"/>
</dbReference>
<keyword evidence="1" id="KW-1133">Transmembrane helix</keyword>
<dbReference type="GO" id="GO:0000270">
    <property type="term" value="P:peptidoglycan metabolic process"/>
    <property type="evidence" value="ECO:0007669"/>
    <property type="project" value="TreeGrafter"/>
</dbReference>
<dbReference type="CDD" id="cd06259">
    <property type="entry name" value="YdcF-like"/>
    <property type="match status" value="1"/>
</dbReference>
<evidence type="ECO:0000313" key="3">
    <source>
        <dbReference type="EMBL" id="KIS35822.1"/>
    </source>
</evidence>
<dbReference type="GO" id="GO:0043164">
    <property type="term" value="P:Gram-negative-bacterium-type cell wall biogenesis"/>
    <property type="evidence" value="ECO:0007669"/>
    <property type="project" value="TreeGrafter"/>
</dbReference>
<dbReference type="GO" id="GO:0005886">
    <property type="term" value="C:plasma membrane"/>
    <property type="evidence" value="ECO:0007669"/>
    <property type="project" value="TreeGrafter"/>
</dbReference>
<gene>
    <name evidence="3" type="ORF">NTHI1209_01434</name>
</gene>
<accession>A0A0D0IC13</accession>
<dbReference type="PANTHER" id="PTHR30336:SF4">
    <property type="entry name" value="ENVELOPE BIOGENESIS FACTOR ELYC"/>
    <property type="match status" value="1"/>
</dbReference>